<sequence length="171" mass="19957">MIVKFRADKSNEGVDSVIEEVVKDMIKLGYRHYSSIESREAVTPPVERVEKVNVESAQNETKLFPTFTMRASSSQQPSDLLRLFLDELKTTVENRLDRIENFLISLDGEYNKSMVEFLKLVEILVETSRQMTKEFIDRLDPVVEEYDRALKDLSVHKKWKSKYQPNKGNHD</sequence>
<reference evidence="1 2" key="1">
    <citation type="submission" date="2024-01" db="EMBL/GenBank/DDBJ databases">
        <title>Genome assemblies of Stephania.</title>
        <authorList>
            <person name="Yang L."/>
        </authorList>
    </citation>
    <scope>NUCLEOTIDE SEQUENCE [LARGE SCALE GENOMIC DNA]</scope>
    <source>
        <strain evidence="1">JXDWG</strain>
        <tissue evidence="1">Leaf</tissue>
    </source>
</reference>
<comment type="caution">
    <text evidence="1">The sequence shown here is derived from an EMBL/GenBank/DDBJ whole genome shotgun (WGS) entry which is preliminary data.</text>
</comment>
<dbReference type="Proteomes" id="UP001419268">
    <property type="component" value="Unassembled WGS sequence"/>
</dbReference>
<evidence type="ECO:0000313" key="1">
    <source>
        <dbReference type="EMBL" id="KAK9094126.1"/>
    </source>
</evidence>
<protein>
    <submittedName>
        <fullName evidence="1">Uncharacterized protein</fullName>
    </submittedName>
</protein>
<dbReference type="AlphaFoldDB" id="A0AAP0HRQ4"/>
<accession>A0AAP0HRQ4</accession>
<organism evidence="1 2">
    <name type="scientific">Stephania cephalantha</name>
    <dbReference type="NCBI Taxonomy" id="152367"/>
    <lineage>
        <taxon>Eukaryota</taxon>
        <taxon>Viridiplantae</taxon>
        <taxon>Streptophyta</taxon>
        <taxon>Embryophyta</taxon>
        <taxon>Tracheophyta</taxon>
        <taxon>Spermatophyta</taxon>
        <taxon>Magnoliopsida</taxon>
        <taxon>Ranunculales</taxon>
        <taxon>Menispermaceae</taxon>
        <taxon>Menispermoideae</taxon>
        <taxon>Cissampelideae</taxon>
        <taxon>Stephania</taxon>
    </lineage>
</organism>
<dbReference type="EMBL" id="JBBNAG010000011">
    <property type="protein sequence ID" value="KAK9094126.1"/>
    <property type="molecule type" value="Genomic_DNA"/>
</dbReference>
<proteinExistence type="predicted"/>
<name>A0AAP0HRQ4_9MAGN</name>
<keyword evidence="2" id="KW-1185">Reference proteome</keyword>
<evidence type="ECO:0000313" key="2">
    <source>
        <dbReference type="Proteomes" id="UP001419268"/>
    </source>
</evidence>
<gene>
    <name evidence="1" type="ORF">Scep_025595</name>
</gene>